<dbReference type="InterPro" id="IPR003439">
    <property type="entry name" value="ABC_transporter-like_ATP-bd"/>
</dbReference>
<dbReference type="InterPro" id="IPR051120">
    <property type="entry name" value="ABC_AA/LPS_Transport"/>
</dbReference>
<dbReference type="Pfam" id="PF12399">
    <property type="entry name" value="BCA_ABC_TP_C"/>
    <property type="match status" value="1"/>
</dbReference>
<dbReference type="GO" id="GO:0005524">
    <property type="term" value="F:ATP binding"/>
    <property type="evidence" value="ECO:0007669"/>
    <property type="project" value="UniProtKB-KW"/>
</dbReference>
<keyword evidence="1" id="KW-0813">Transport</keyword>
<dbReference type="Pfam" id="PF00005">
    <property type="entry name" value="ABC_tran"/>
    <property type="match status" value="1"/>
</dbReference>
<evidence type="ECO:0000259" key="4">
    <source>
        <dbReference type="PROSITE" id="PS50893"/>
    </source>
</evidence>
<dbReference type="InterPro" id="IPR003593">
    <property type="entry name" value="AAA+_ATPase"/>
</dbReference>
<dbReference type="EMBL" id="BMOD01000007">
    <property type="protein sequence ID" value="GGJ35921.1"/>
    <property type="molecule type" value="Genomic_DNA"/>
</dbReference>
<keyword evidence="2" id="KW-0547">Nucleotide-binding</keyword>
<gene>
    <name evidence="5" type="ORF">GCM10008938_22560</name>
</gene>
<dbReference type="PANTHER" id="PTHR45772">
    <property type="entry name" value="CONSERVED COMPONENT OF ABC TRANSPORTER FOR NATURAL AMINO ACIDS-RELATED"/>
    <property type="match status" value="1"/>
</dbReference>
<dbReference type="SUPFAM" id="SSF52540">
    <property type="entry name" value="P-loop containing nucleoside triphosphate hydrolases"/>
    <property type="match status" value="1"/>
</dbReference>
<dbReference type="PANTHER" id="PTHR45772:SF7">
    <property type="entry name" value="AMINO ACID ABC TRANSPORTER ATP-BINDING PROTEIN"/>
    <property type="match status" value="1"/>
</dbReference>
<keyword evidence="3 5" id="KW-0067">ATP-binding</keyword>
<dbReference type="PROSITE" id="PS50893">
    <property type="entry name" value="ABC_TRANSPORTER_2"/>
    <property type="match status" value="1"/>
</dbReference>
<name>A0ABQ2D3I1_9DEIO</name>
<reference evidence="6" key="1">
    <citation type="journal article" date="2019" name="Int. J. Syst. Evol. Microbiol.">
        <title>The Global Catalogue of Microorganisms (GCM) 10K type strain sequencing project: providing services to taxonomists for standard genome sequencing and annotation.</title>
        <authorList>
            <consortium name="The Broad Institute Genomics Platform"/>
            <consortium name="The Broad Institute Genome Sequencing Center for Infectious Disease"/>
            <person name="Wu L."/>
            <person name="Ma J."/>
        </authorList>
    </citation>
    <scope>NUCLEOTIDE SEQUENCE [LARGE SCALE GENOMIC DNA]</scope>
    <source>
        <strain evidence="6">JCM 14370</strain>
    </source>
</reference>
<dbReference type="CDD" id="cd03219">
    <property type="entry name" value="ABC_Mj1267_LivG_branched"/>
    <property type="match status" value="1"/>
</dbReference>
<dbReference type="Gene3D" id="3.40.50.300">
    <property type="entry name" value="P-loop containing nucleotide triphosphate hydrolases"/>
    <property type="match status" value="1"/>
</dbReference>
<proteinExistence type="predicted"/>
<keyword evidence="6" id="KW-1185">Reference proteome</keyword>
<evidence type="ECO:0000256" key="1">
    <source>
        <dbReference type="ARBA" id="ARBA00022448"/>
    </source>
</evidence>
<dbReference type="InterPro" id="IPR027417">
    <property type="entry name" value="P-loop_NTPase"/>
</dbReference>
<dbReference type="InterPro" id="IPR032823">
    <property type="entry name" value="BCA_ABC_TP_C"/>
</dbReference>
<sequence>MQTQPSPMTDFSSLAPILQARNISVTFGNNLAVSQVDLTLRPGEIIGLIGPNGAGKTTFFNALTGFVKKTGTVMFQGKDISRTPAYDLPRLGIARTFQVERPFEDMTVLENVTISSFLKHPATRDARSHAQNTLQRVGLLDRADQKCSELNLARRRRLEVAKALALEPKVLFLDEVIAGLNPPAQAEMIGIIRGLAQEGMGIVMVEHIMKVIMGLSNHVICLAFGKKLAEGTPQQVASNPEVIAAYLGGDDD</sequence>
<dbReference type="SMART" id="SM00382">
    <property type="entry name" value="AAA"/>
    <property type="match status" value="1"/>
</dbReference>
<dbReference type="Proteomes" id="UP000632222">
    <property type="component" value="Unassembled WGS sequence"/>
</dbReference>
<organism evidence="5 6">
    <name type="scientific">Deinococcus roseus</name>
    <dbReference type="NCBI Taxonomy" id="392414"/>
    <lineage>
        <taxon>Bacteria</taxon>
        <taxon>Thermotogati</taxon>
        <taxon>Deinococcota</taxon>
        <taxon>Deinococci</taxon>
        <taxon>Deinococcales</taxon>
        <taxon>Deinococcaceae</taxon>
        <taxon>Deinococcus</taxon>
    </lineage>
</organism>
<evidence type="ECO:0000313" key="6">
    <source>
        <dbReference type="Proteomes" id="UP000632222"/>
    </source>
</evidence>
<evidence type="ECO:0000313" key="5">
    <source>
        <dbReference type="EMBL" id="GGJ35921.1"/>
    </source>
</evidence>
<evidence type="ECO:0000256" key="2">
    <source>
        <dbReference type="ARBA" id="ARBA00022741"/>
    </source>
</evidence>
<accession>A0ABQ2D3I1</accession>
<feature type="domain" description="ABC transporter" evidence="4">
    <location>
        <begin position="18"/>
        <end position="249"/>
    </location>
</feature>
<comment type="caution">
    <text evidence="5">The sequence shown here is derived from an EMBL/GenBank/DDBJ whole genome shotgun (WGS) entry which is preliminary data.</text>
</comment>
<dbReference type="RefSeq" id="WP_189002793.1">
    <property type="nucleotide sequence ID" value="NZ_BMOD01000007.1"/>
</dbReference>
<protein>
    <submittedName>
        <fullName evidence="5">ABC transporter ATP-binding protein</fullName>
    </submittedName>
</protein>
<evidence type="ECO:0000256" key="3">
    <source>
        <dbReference type="ARBA" id="ARBA00022840"/>
    </source>
</evidence>